<sequence length="367" mass="40593">MLENGKISARQFTVLVILYTIGSAIVVVPSAVASFAKQDAWIAGIIGVGVGLLLIWLYNAVGNLFPHMTLIELNEKLLGKWVGKAVSFLFITTLFFGGPASVLFYLGNFITTQVMPETPIEAINILFVIIVVMGVRLGLETLARSAEILFPWFLILFVSLVIFVSPQIKVENLQPMLETGIKSILPATLSFLSIVFLPLIVLLMIFPAYVNKSKESKKAFFIGGLIGGLVMIIIIALSISVLGADLTVRQIYPSYALAKKINVGNFLQRIEAIMAGLWFISLYFRLVLYFYAIVLALAQIFNLKDYRPLVLPLGMILVVASLAIYPNVVYTQTWDITTWIPYILTVGAFYPLLLLAIGLFRKKSNSD</sequence>
<name>A0A0D1XKP4_ANEMI</name>
<proteinExistence type="inferred from homology"/>
<protein>
    <submittedName>
        <fullName evidence="10">Spore germination protein KB</fullName>
    </submittedName>
    <submittedName>
        <fullName evidence="9">Spore gernimation protein</fullName>
    </submittedName>
</protein>
<dbReference type="GeneID" id="42305276"/>
<dbReference type="Pfam" id="PF03845">
    <property type="entry name" value="Spore_permease"/>
    <property type="match status" value="1"/>
</dbReference>
<keyword evidence="3" id="KW-0813">Transport</keyword>
<feature type="transmembrane region" description="Helical" evidence="8">
    <location>
        <begin position="339"/>
        <end position="360"/>
    </location>
</feature>
<dbReference type="AlphaFoldDB" id="A0A0D1XKP4"/>
<dbReference type="GO" id="GO:0009847">
    <property type="term" value="P:spore germination"/>
    <property type="evidence" value="ECO:0007669"/>
    <property type="project" value="InterPro"/>
</dbReference>
<evidence type="ECO:0000256" key="5">
    <source>
        <dbReference type="ARBA" id="ARBA00022692"/>
    </source>
</evidence>
<reference evidence="10 12" key="2">
    <citation type="submission" date="2016-10" db="EMBL/GenBank/DDBJ databases">
        <authorList>
            <person name="de Groot N.N."/>
        </authorList>
    </citation>
    <scope>NUCLEOTIDE SEQUENCE [LARGE SCALE GENOMIC DNA]</scope>
    <source>
        <strain evidence="10 12">DSM 2895</strain>
    </source>
</reference>
<organism evidence="9 11">
    <name type="scientific">Aneurinibacillus migulanus</name>
    <name type="common">Bacillus migulanus</name>
    <dbReference type="NCBI Taxonomy" id="47500"/>
    <lineage>
        <taxon>Bacteria</taxon>
        <taxon>Bacillati</taxon>
        <taxon>Bacillota</taxon>
        <taxon>Bacilli</taxon>
        <taxon>Bacillales</taxon>
        <taxon>Paenibacillaceae</taxon>
        <taxon>Aneurinibacillus group</taxon>
        <taxon>Aneurinibacillus</taxon>
    </lineage>
</organism>
<dbReference type="EMBL" id="LGUG01000004">
    <property type="protein sequence ID" value="KON95542.1"/>
    <property type="molecule type" value="Genomic_DNA"/>
</dbReference>
<evidence type="ECO:0000256" key="4">
    <source>
        <dbReference type="ARBA" id="ARBA00022544"/>
    </source>
</evidence>
<accession>A0A0D1XKP4</accession>
<dbReference type="OrthoDB" id="2078716at2"/>
<feature type="transmembrane region" description="Helical" evidence="8">
    <location>
        <begin position="184"/>
        <end position="207"/>
    </location>
</feature>
<dbReference type="Gene3D" id="1.20.1740.10">
    <property type="entry name" value="Amino acid/polyamine transporter I"/>
    <property type="match status" value="1"/>
</dbReference>
<evidence type="ECO:0000313" key="9">
    <source>
        <dbReference type="EMBL" id="KON95542.1"/>
    </source>
</evidence>
<feature type="transmembrane region" description="Helical" evidence="8">
    <location>
        <begin position="12"/>
        <end position="35"/>
    </location>
</feature>
<feature type="transmembrane region" description="Helical" evidence="8">
    <location>
        <begin position="146"/>
        <end position="164"/>
    </location>
</feature>
<dbReference type="PANTHER" id="PTHR34975:SF2">
    <property type="entry name" value="SPORE GERMINATION PROTEIN A2"/>
    <property type="match status" value="1"/>
</dbReference>
<dbReference type="PANTHER" id="PTHR34975">
    <property type="entry name" value="SPORE GERMINATION PROTEIN A2"/>
    <property type="match status" value="1"/>
</dbReference>
<dbReference type="STRING" id="47500.AF333_08700"/>
<dbReference type="Proteomes" id="UP000037269">
    <property type="component" value="Unassembled WGS sequence"/>
</dbReference>
<feature type="transmembrane region" description="Helical" evidence="8">
    <location>
        <begin position="122"/>
        <end position="139"/>
    </location>
</feature>
<comment type="similarity">
    <text evidence="2">Belongs to the amino acid-polyamine-organocation (APC) superfamily. Spore germination protein (SGP) (TC 2.A.3.9) family.</text>
</comment>
<keyword evidence="4" id="KW-0309">Germination</keyword>
<evidence type="ECO:0000256" key="8">
    <source>
        <dbReference type="SAM" id="Phobius"/>
    </source>
</evidence>
<keyword evidence="11" id="KW-1185">Reference proteome</keyword>
<comment type="subcellular location">
    <subcellularLocation>
        <location evidence="1">Membrane</location>
        <topology evidence="1">Multi-pass membrane protein</topology>
    </subcellularLocation>
</comment>
<keyword evidence="7 8" id="KW-0472">Membrane</keyword>
<dbReference type="EMBL" id="FNED01000011">
    <property type="protein sequence ID" value="SDJ07857.1"/>
    <property type="molecule type" value="Genomic_DNA"/>
</dbReference>
<evidence type="ECO:0000256" key="3">
    <source>
        <dbReference type="ARBA" id="ARBA00022448"/>
    </source>
</evidence>
<dbReference type="InterPro" id="IPR004761">
    <property type="entry name" value="Spore_GerAB"/>
</dbReference>
<keyword evidence="5 8" id="KW-0812">Transmembrane</keyword>
<evidence type="ECO:0000256" key="6">
    <source>
        <dbReference type="ARBA" id="ARBA00022989"/>
    </source>
</evidence>
<evidence type="ECO:0000256" key="2">
    <source>
        <dbReference type="ARBA" id="ARBA00007998"/>
    </source>
</evidence>
<feature type="transmembrane region" description="Helical" evidence="8">
    <location>
        <begin position="86"/>
        <end position="110"/>
    </location>
</feature>
<evidence type="ECO:0000313" key="11">
    <source>
        <dbReference type="Proteomes" id="UP000037269"/>
    </source>
</evidence>
<evidence type="ECO:0000313" key="12">
    <source>
        <dbReference type="Proteomes" id="UP000182836"/>
    </source>
</evidence>
<reference evidence="9 11" key="1">
    <citation type="submission" date="2015-07" db="EMBL/GenBank/DDBJ databases">
        <title>Fjat-14205 dsm 2895.</title>
        <authorList>
            <person name="Liu B."/>
            <person name="Wang J."/>
            <person name="Zhu Y."/>
            <person name="Liu G."/>
            <person name="Chen Q."/>
            <person name="Chen Z."/>
            <person name="Lan J."/>
            <person name="Che J."/>
            <person name="Ge C."/>
            <person name="Shi H."/>
            <person name="Pan Z."/>
            <person name="Liu X."/>
        </authorList>
    </citation>
    <scope>NUCLEOTIDE SEQUENCE [LARGE SCALE GENOMIC DNA]</scope>
    <source>
        <strain evidence="9 11">DSM 2895</strain>
    </source>
</reference>
<evidence type="ECO:0000256" key="1">
    <source>
        <dbReference type="ARBA" id="ARBA00004141"/>
    </source>
</evidence>
<feature type="transmembrane region" description="Helical" evidence="8">
    <location>
        <begin position="41"/>
        <end position="65"/>
    </location>
</feature>
<keyword evidence="6 8" id="KW-1133">Transmembrane helix</keyword>
<dbReference type="NCBIfam" id="TIGR00912">
    <property type="entry name" value="2A0309"/>
    <property type="match status" value="1"/>
</dbReference>
<feature type="transmembrane region" description="Helical" evidence="8">
    <location>
        <begin position="272"/>
        <end position="297"/>
    </location>
</feature>
<dbReference type="PATRIC" id="fig|47500.8.peg.749"/>
<dbReference type="RefSeq" id="WP_043066643.1">
    <property type="nucleotide sequence ID" value="NZ_BJOA01000275.1"/>
</dbReference>
<feature type="transmembrane region" description="Helical" evidence="8">
    <location>
        <begin position="219"/>
        <end position="244"/>
    </location>
</feature>
<gene>
    <name evidence="9" type="ORF">AF333_08700</name>
    <name evidence="10" type="ORF">SAMN04487909_111125</name>
</gene>
<evidence type="ECO:0000256" key="7">
    <source>
        <dbReference type="ARBA" id="ARBA00023136"/>
    </source>
</evidence>
<evidence type="ECO:0000313" key="10">
    <source>
        <dbReference type="EMBL" id="SDJ07857.1"/>
    </source>
</evidence>
<feature type="transmembrane region" description="Helical" evidence="8">
    <location>
        <begin position="309"/>
        <end position="327"/>
    </location>
</feature>
<dbReference type="Proteomes" id="UP000182836">
    <property type="component" value="Unassembled WGS sequence"/>
</dbReference>
<dbReference type="GO" id="GO:0016020">
    <property type="term" value="C:membrane"/>
    <property type="evidence" value="ECO:0007669"/>
    <property type="project" value="UniProtKB-SubCell"/>
</dbReference>